<gene>
    <name evidence="13" type="ORF">DWE98_06090</name>
</gene>
<evidence type="ECO:0000256" key="11">
    <source>
        <dbReference type="ARBA" id="ARBA00048179"/>
    </source>
</evidence>
<keyword evidence="5" id="KW-0808">Transferase</keyword>
<dbReference type="GO" id="GO:0009228">
    <property type="term" value="P:thiamine biosynthetic process"/>
    <property type="evidence" value="ECO:0007669"/>
    <property type="project" value="UniProtKB-KW"/>
</dbReference>
<dbReference type="SUPFAM" id="SSF53850">
    <property type="entry name" value="Periplasmic binding protein-like II"/>
    <property type="match status" value="1"/>
</dbReference>
<evidence type="ECO:0000259" key="12">
    <source>
        <dbReference type="Pfam" id="PF09084"/>
    </source>
</evidence>
<evidence type="ECO:0000256" key="8">
    <source>
        <dbReference type="ARBA" id="ARBA00022977"/>
    </source>
</evidence>
<evidence type="ECO:0000256" key="10">
    <source>
        <dbReference type="ARBA" id="ARBA00033171"/>
    </source>
</evidence>
<dbReference type="GO" id="GO:0016740">
    <property type="term" value="F:transferase activity"/>
    <property type="evidence" value="ECO:0007669"/>
    <property type="project" value="UniProtKB-KW"/>
</dbReference>
<keyword evidence="14" id="KW-1185">Reference proteome</keyword>
<evidence type="ECO:0000256" key="1">
    <source>
        <dbReference type="ARBA" id="ARBA00003469"/>
    </source>
</evidence>
<keyword evidence="9" id="KW-0408">Iron</keyword>
<sequence length="361" mass="38159">MIGAVRSVVSGLARTRREALSSGIGAALKTLALGGALALVSPLSAAAQTPVKFTLDWVFQGPTSPFLVALEKGYYKAEGLDVTMDPGQGSAGAVQRVATGAYDIGFADVNSLIEYNVKNAGKEILCVFMAYDFPPFGVHALKKSGITKPADLAGKKLGAPVFDASFRLFPAFAKKVGLDAKTVTHVNLTPQLREQSLAQGTVDFISGHYFSSILDLKARGVAQADVVSFNYSDFGMDVYGNGIIVSPEMAAKPQVVTGFLRATAKAWKEVAANPALGIAAAKKRDPLIDDALETERLNMSLKMNVLTPFVKENGMGDVDPARFARSVVDVADAFGLPSAPAPDKVFTSKYLPPKAERMVAP</sequence>
<comment type="pathway">
    <text evidence="2">Cofactor biosynthesis; thiamine diphosphate biosynthesis.</text>
</comment>
<evidence type="ECO:0000256" key="2">
    <source>
        <dbReference type="ARBA" id="ARBA00004948"/>
    </source>
</evidence>
<name>A0A370LAB2_9HYPH</name>
<proteinExistence type="inferred from homology"/>
<dbReference type="AlphaFoldDB" id="A0A370LAB2"/>
<keyword evidence="8" id="KW-0784">Thiamine biosynthesis</keyword>
<comment type="catalytic activity">
    <reaction evidence="11">
        <text>N(6)-(pyridoxal phosphate)-L-lysyl-[4-amino-5-hydroxymethyl-2-methylpyrimidine phosphate synthase] + L-histidyl-[4-amino-5-hydroxymethyl-2-methylpyrimidine phosphate synthase] + 2 Fe(3+) + 4 H2O = L-lysyl-[4-amino-5-hydroxymethyl-2-methylpyrimidine phosphate synthase] + (2S)-2-amino-5-hydroxy-4-oxopentanoyl-[4-amino-5-hydroxymethyl-2-methylpyrimidine phosphate synthase] + 4-amino-2-methyl-5-(phosphooxymethyl)pyrimidine + 3-oxopropanoate + 2 Fe(2+) + 2 H(+)</text>
        <dbReference type="Rhea" id="RHEA:65756"/>
        <dbReference type="Rhea" id="RHEA-COMP:16892"/>
        <dbReference type="Rhea" id="RHEA-COMP:16893"/>
        <dbReference type="Rhea" id="RHEA-COMP:16894"/>
        <dbReference type="Rhea" id="RHEA-COMP:16895"/>
        <dbReference type="ChEBI" id="CHEBI:15377"/>
        <dbReference type="ChEBI" id="CHEBI:15378"/>
        <dbReference type="ChEBI" id="CHEBI:29033"/>
        <dbReference type="ChEBI" id="CHEBI:29034"/>
        <dbReference type="ChEBI" id="CHEBI:29969"/>
        <dbReference type="ChEBI" id="CHEBI:29979"/>
        <dbReference type="ChEBI" id="CHEBI:33190"/>
        <dbReference type="ChEBI" id="CHEBI:58354"/>
        <dbReference type="ChEBI" id="CHEBI:143915"/>
        <dbReference type="ChEBI" id="CHEBI:157692"/>
    </reaction>
    <physiologicalReaction direction="left-to-right" evidence="11">
        <dbReference type="Rhea" id="RHEA:65757"/>
    </physiologicalReaction>
</comment>
<keyword evidence="7" id="KW-0663">Pyridoxal phosphate</keyword>
<evidence type="ECO:0000256" key="7">
    <source>
        <dbReference type="ARBA" id="ARBA00022898"/>
    </source>
</evidence>
<evidence type="ECO:0000256" key="5">
    <source>
        <dbReference type="ARBA" id="ARBA00022679"/>
    </source>
</evidence>
<dbReference type="GO" id="GO:0046872">
    <property type="term" value="F:metal ion binding"/>
    <property type="evidence" value="ECO:0007669"/>
    <property type="project" value="UniProtKB-KW"/>
</dbReference>
<dbReference type="Pfam" id="PF09084">
    <property type="entry name" value="NMT1"/>
    <property type="match status" value="1"/>
</dbReference>
<evidence type="ECO:0000256" key="6">
    <source>
        <dbReference type="ARBA" id="ARBA00022723"/>
    </source>
</evidence>
<dbReference type="InterPro" id="IPR015168">
    <property type="entry name" value="SsuA/THI5"/>
</dbReference>
<comment type="subunit">
    <text evidence="4">Homodimer.</text>
</comment>
<comment type="caution">
    <text evidence="13">The sequence shown here is derived from an EMBL/GenBank/DDBJ whole genome shotgun (WGS) entry which is preliminary data.</text>
</comment>
<dbReference type="Gene3D" id="3.40.190.10">
    <property type="entry name" value="Periplasmic binding protein-like II"/>
    <property type="match status" value="2"/>
</dbReference>
<dbReference type="EMBL" id="QQTP01000002">
    <property type="protein sequence ID" value="RDJ28159.1"/>
    <property type="molecule type" value="Genomic_DNA"/>
</dbReference>
<reference evidence="14" key="1">
    <citation type="submission" date="2018-07" db="EMBL/GenBank/DDBJ databases">
        <authorList>
            <person name="Safronova V.I."/>
            <person name="Chirak E.R."/>
            <person name="Sazanova A.L."/>
        </authorList>
    </citation>
    <scope>NUCLEOTIDE SEQUENCE [LARGE SCALE GENOMIC DNA]</scope>
    <source>
        <strain evidence="14">RCAM04685</strain>
    </source>
</reference>
<evidence type="ECO:0000313" key="13">
    <source>
        <dbReference type="EMBL" id="RDJ28159.1"/>
    </source>
</evidence>
<evidence type="ECO:0000256" key="4">
    <source>
        <dbReference type="ARBA" id="ARBA00011738"/>
    </source>
</evidence>
<protein>
    <recommendedName>
        <fullName evidence="10">Thiamine pyrimidine synthase</fullName>
    </recommendedName>
</protein>
<dbReference type="OrthoDB" id="9815602at2"/>
<accession>A0A370LAB2</accession>
<evidence type="ECO:0000313" key="14">
    <source>
        <dbReference type="Proteomes" id="UP000255207"/>
    </source>
</evidence>
<comment type="similarity">
    <text evidence="3">Belongs to the NMT1/THI5 family.</text>
</comment>
<dbReference type="Proteomes" id="UP000255207">
    <property type="component" value="Unassembled WGS sequence"/>
</dbReference>
<comment type="function">
    <text evidence="1">Responsible for the formation of the pyrimidine heterocycle in the thiamine biosynthesis pathway. Catalyzes the formation of hydroxymethylpyrimidine phosphate (HMP-P) from histidine and pyridoxal phosphate (PLP). The protein uses PLP and the active site histidine to form HMP-P, generating an inactive enzyme. The enzyme can only undergo a single turnover, which suggests it is a suicide enzyme.</text>
</comment>
<dbReference type="InterPro" id="IPR027939">
    <property type="entry name" value="NMT1/THI5"/>
</dbReference>
<evidence type="ECO:0000256" key="9">
    <source>
        <dbReference type="ARBA" id="ARBA00023004"/>
    </source>
</evidence>
<organism evidence="13 14">
    <name type="scientific">Bosea caraganae</name>
    <dbReference type="NCBI Taxonomy" id="2763117"/>
    <lineage>
        <taxon>Bacteria</taxon>
        <taxon>Pseudomonadati</taxon>
        <taxon>Pseudomonadota</taxon>
        <taxon>Alphaproteobacteria</taxon>
        <taxon>Hyphomicrobiales</taxon>
        <taxon>Boseaceae</taxon>
        <taxon>Bosea</taxon>
    </lineage>
</organism>
<evidence type="ECO:0000256" key="3">
    <source>
        <dbReference type="ARBA" id="ARBA00009406"/>
    </source>
</evidence>
<dbReference type="PANTHER" id="PTHR31528">
    <property type="entry name" value="4-AMINO-5-HYDROXYMETHYL-2-METHYLPYRIMIDINE PHOSPHATE SYNTHASE THI11-RELATED"/>
    <property type="match status" value="1"/>
</dbReference>
<dbReference type="PANTHER" id="PTHR31528:SF1">
    <property type="entry name" value="4-AMINO-5-HYDROXYMETHYL-2-METHYLPYRIMIDINE PHOSPHATE SYNTHASE THI11-RELATED"/>
    <property type="match status" value="1"/>
</dbReference>
<keyword evidence="6" id="KW-0479">Metal-binding</keyword>
<feature type="domain" description="SsuA/THI5-like" evidence="12">
    <location>
        <begin position="64"/>
        <end position="275"/>
    </location>
</feature>